<evidence type="ECO:0000313" key="2">
    <source>
        <dbReference type="EMBL" id="SEP13338.1"/>
    </source>
</evidence>
<reference evidence="2 3" key="1">
    <citation type="submission" date="2016-10" db="EMBL/GenBank/DDBJ databases">
        <authorList>
            <person name="de Groot N.N."/>
        </authorList>
    </citation>
    <scope>NUCLEOTIDE SEQUENCE [LARGE SCALE GENOMIC DNA]</scope>
    <source>
        <strain evidence="2 3">CGMCC 1.6291</strain>
    </source>
</reference>
<dbReference type="STRING" id="406100.SAMN04488052_11184"/>
<dbReference type="RefSeq" id="WP_091645951.1">
    <property type="nucleotide sequence ID" value="NZ_FOEG01000011.1"/>
</dbReference>
<dbReference type="EMBL" id="FOEG01000011">
    <property type="protein sequence ID" value="SEP13338.1"/>
    <property type="molecule type" value="Genomic_DNA"/>
</dbReference>
<evidence type="ECO:0000256" key="1">
    <source>
        <dbReference type="SAM" id="Phobius"/>
    </source>
</evidence>
<dbReference type="InterPro" id="IPR052966">
    <property type="entry name" value="Beta-lactamase_Reg"/>
</dbReference>
<feature type="transmembrane region" description="Helical" evidence="1">
    <location>
        <begin position="269"/>
        <end position="290"/>
    </location>
</feature>
<dbReference type="GO" id="GO:0046677">
    <property type="term" value="P:response to antibiotic"/>
    <property type="evidence" value="ECO:0007669"/>
    <property type="project" value="TreeGrafter"/>
</dbReference>
<dbReference type="InterPro" id="IPR004485">
    <property type="entry name" value="Cobalamin_biosynth_CobD/CbiB"/>
</dbReference>
<feature type="transmembrane region" description="Helical" evidence="1">
    <location>
        <begin position="154"/>
        <end position="175"/>
    </location>
</feature>
<dbReference type="GO" id="GO:0009236">
    <property type="term" value="P:cobalamin biosynthetic process"/>
    <property type="evidence" value="ECO:0007669"/>
    <property type="project" value="UniProtKB-UniPathway"/>
</dbReference>
<keyword evidence="1" id="KW-0812">Transmembrane</keyword>
<gene>
    <name evidence="2" type="ORF">SAMN04488052_11184</name>
</gene>
<name>A0A1H8VEN5_9GAMM</name>
<keyword evidence="1" id="KW-0472">Membrane</keyword>
<dbReference type="GO" id="GO:0048472">
    <property type="term" value="F:threonine-phosphate decarboxylase activity"/>
    <property type="evidence" value="ECO:0007669"/>
    <property type="project" value="InterPro"/>
</dbReference>
<dbReference type="AlphaFoldDB" id="A0A1H8VEN5"/>
<protein>
    <submittedName>
        <fullName evidence="2">Membrane protein required for beta-lactamase induction</fullName>
    </submittedName>
</protein>
<proteinExistence type="predicted"/>
<dbReference type="Pfam" id="PF03186">
    <property type="entry name" value="CobD_Cbib"/>
    <property type="match status" value="1"/>
</dbReference>
<feature type="transmembrane region" description="Helical" evidence="1">
    <location>
        <begin position="195"/>
        <end position="217"/>
    </location>
</feature>
<dbReference type="OrthoDB" id="9811967at2"/>
<feature type="transmembrane region" description="Helical" evidence="1">
    <location>
        <begin position="72"/>
        <end position="91"/>
    </location>
</feature>
<dbReference type="PANTHER" id="PTHR38684:SF1">
    <property type="entry name" value="PROTEIN AMPE"/>
    <property type="match status" value="1"/>
</dbReference>
<feature type="transmembrane region" description="Helical" evidence="1">
    <location>
        <begin position="42"/>
        <end position="65"/>
    </location>
</feature>
<dbReference type="Proteomes" id="UP000199657">
    <property type="component" value="Unassembled WGS sequence"/>
</dbReference>
<sequence length="291" mass="31562">MHLIAIIVALWLHGRVDGHLPWRDEQRQLRALGGMQERIEEWRVWDGAVGLAIVVLPPVLIVGAVQLWLGGALLGLVELVLGLGLLLWAFGEGRIDAALKRMARALAAGQHEDAAREAGQLAPGTVVADDPTPQTRNALAGAFQRAGDTVFAPIFWFLVLGPVGVVLFRVSYLAWRYCARSANPGPRFRRSAEGLFLLLAWLPSRLTALSLGLAGSLGDAWRGWQLARSGDGDGHRAALQGAGFGALRFPEREPALDDPAYWLREGRSLLFRTLVIWLAVVALLSLAGWVG</sequence>
<keyword evidence="3" id="KW-1185">Reference proteome</keyword>
<evidence type="ECO:0000313" key="3">
    <source>
        <dbReference type="Proteomes" id="UP000199657"/>
    </source>
</evidence>
<keyword evidence="1" id="KW-1133">Transmembrane helix</keyword>
<accession>A0A1H8VEN5</accession>
<dbReference type="UniPathway" id="UPA00148"/>
<dbReference type="GO" id="GO:0005886">
    <property type="term" value="C:plasma membrane"/>
    <property type="evidence" value="ECO:0007669"/>
    <property type="project" value="TreeGrafter"/>
</dbReference>
<dbReference type="PANTHER" id="PTHR38684">
    <property type="entry name" value="PROTEIN AMPE"/>
    <property type="match status" value="1"/>
</dbReference>
<organism evidence="2 3">
    <name type="scientific">Aquisalimonas asiatica</name>
    <dbReference type="NCBI Taxonomy" id="406100"/>
    <lineage>
        <taxon>Bacteria</taxon>
        <taxon>Pseudomonadati</taxon>
        <taxon>Pseudomonadota</taxon>
        <taxon>Gammaproteobacteria</taxon>
        <taxon>Chromatiales</taxon>
        <taxon>Ectothiorhodospiraceae</taxon>
        <taxon>Aquisalimonas</taxon>
    </lineage>
</organism>